<dbReference type="InterPro" id="IPR036397">
    <property type="entry name" value="RNaseH_sf"/>
</dbReference>
<comment type="caution">
    <text evidence="2">The sequence shown here is derived from an EMBL/GenBank/DDBJ whole genome shotgun (WGS) entry which is preliminary data.</text>
</comment>
<keyword evidence="3" id="KW-1185">Reference proteome</keyword>
<proteinExistence type="predicted"/>
<dbReference type="InterPro" id="IPR001584">
    <property type="entry name" value="Integrase_cat-core"/>
</dbReference>
<evidence type="ECO:0000313" key="3">
    <source>
        <dbReference type="Proteomes" id="UP000275267"/>
    </source>
</evidence>
<accession>A0A3L6SVV0</accession>
<dbReference type="AlphaFoldDB" id="A0A3L6SVV0"/>
<dbReference type="GO" id="GO:0003676">
    <property type="term" value="F:nucleic acid binding"/>
    <property type="evidence" value="ECO:0007669"/>
    <property type="project" value="InterPro"/>
</dbReference>
<dbReference type="EMBL" id="PQIB02000003">
    <property type="protein sequence ID" value="RLN28592.1"/>
    <property type="molecule type" value="Genomic_DNA"/>
</dbReference>
<name>A0A3L6SVV0_PANMI</name>
<protein>
    <submittedName>
        <fullName evidence="2">Retrotransposon protein, putative, unclassified</fullName>
    </submittedName>
</protein>
<dbReference type="PROSITE" id="PS50994">
    <property type="entry name" value="INTEGRASE"/>
    <property type="match status" value="1"/>
</dbReference>
<dbReference type="PANTHER" id="PTHR48475:SF1">
    <property type="entry name" value="RNASE H TYPE-1 DOMAIN-CONTAINING PROTEIN"/>
    <property type="match status" value="1"/>
</dbReference>
<reference evidence="3" key="1">
    <citation type="journal article" date="2019" name="Nat. Commun.">
        <title>The genome of broomcorn millet.</title>
        <authorList>
            <person name="Zou C."/>
            <person name="Miki D."/>
            <person name="Li D."/>
            <person name="Tang Q."/>
            <person name="Xiao L."/>
            <person name="Rajput S."/>
            <person name="Deng P."/>
            <person name="Jia W."/>
            <person name="Huang R."/>
            <person name="Zhang M."/>
            <person name="Sun Y."/>
            <person name="Hu J."/>
            <person name="Fu X."/>
            <person name="Schnable P.S."/>
            <person name="Li F."/>
            <person name="Zhang H."/>
            <person name="Feng B."/>
            <person name="Zhu X."/>
            <person name="Liu R."/>
            <person name="Schnable J.C."/>
            <person name="Zhu J.-K."/>
            <person name="Zhang H."/>
        </authorList>
    </citation>
    <scope>NUCLEOTIDE SEQUENCE [LARGE SCALE GENOMIC DNA]</scope>
</reference>
<evidence type="ECO:0000313" key="2">
    <source>
        <dbReference type="EMBL" id="RLN28592.1"/>
    </source>
</evidence>
<dbReference type="InterPro" id="IPR012337">
    <property type="entry name" value="RNaseH-like_sf"/>
</dbReference>
<evidence type="ECO:0000259" key="1">
    <source>
        <dbReference type="PROSITE" id="PS50994"/>
    </source>
</evidence>
<dbReference type="Proteomes" id="UP000275267">
    <property type="component" value="Unassembled WGS sequence"/>
</dbReference>
<dbReference type="SUPFAM" id="SSF53098">
    <property type="entry name" value="Ribonuclease H-like"/>
    <property type="match status" value="1"/>
</dbReference>
<feature type="domain" description="Integrase catalytic" evidence="1">
    <location>
        <begin position="1"/>
        <end position="110"/>
    </location>
</feature>
<gene>
    <name evidence="2" type="ORF">C2845_PM05G15920</name>
</gene>
<dbReference type="GO" id="GO:0015074">
    <property type="term" value="P:DNA integration"/>
    <property type="evidence" value="ECO:0007669"/>
    <property type="project" value="InterPro"/>
</dbReference>
<dbReference type="PANTHER" id="PTHR48475">
    <property type="entry name" value="RIBONUCLEASE H"/>
    <property type="match status" value="1"/>
</dbReference>
<sequence length="249" mass="28513">MIEFVKNHIVYRFGIPQTITTDQGTIFTSGEFGEFAADMGIKLLNSSPYYAQANGQAESSNKGIIKLIKRKIEEQPKKWHTSLAESLWAYRMACHGATKISPYQLVYGHEAVLPWELRTGSRRISLQDQLTADDYSFLMKDELDDSAGQRLRALISIEESKKRVARWYDKQVKVKKFSQGDLVWKLVLPIGSKDSKFGKWSPTWEGPYRIGRCAPGNAYILETIEGEEFTRPLNGRYLKRYYPSIWVGA</sequence>
<organism evidence="2 3">
    <name type="scientific">Panicum miliaceum</name>
    <name type="common">Proso millet</name>
    <name type="synonym">Broomcorn millet</name>
    <dbReference type="NCBI Taxonomy" id="4540"/>
    <lineage>
        <taxon>Eukaryota</taxon>
        <taxon>Viridiplantae</taxon>
        <taxon>Streptophyta</taxon>
        <taxon>Embryophyta</taxon>
        <taxon>Tracheophyta</taxon>
        <taxon>Spermatophyta</taxon>
        <taxon>Magnoliopsida</taxon>
        <taxon>Liliopsida</taxon>
        <taxon>Poales</taxon>
        <taxon>Poaceae</taxon>
        <taxon>PACMAD clade</taxon>
        <taxon>Panicoideae</taxon>
        <taxon>Panicodae</taxon>
        <taxon>Paniceae</taxon>
        <taxon>Panicinae</taxon>
        <taxon>Panicum</taxon>
        <taxon>Panicum sect. Panicum</taxon>
    </lineage>
</organism>
<dbReference type="Gene3D" id="3.30.420.10">
    <property type="entry name" value="Ribonuclease H-like superfamily/Ribonuclease H"/>
    <property type="match status" value="1"/>
</dbReference>
<dbReference type="STRING" id="4540.A0A3L6SVV0"/>
<dbReference type="OrthoDB" id="786061at2759"/>